<evidence type="ECO:0000256" key="1">
    <source>
        <dbReference type="ARBA" id="ARBA00001947"/>
    </source>
</evidence>
<accession>V5F9G9</accession>
<keyword evidence="5" id="KW-0520">NAD</keyword>
<keyword evidence="4" id="KW-0862">Zinc</keyword>
<evidence type="ECO:0000256" key="2">
    <source>
        <dbReference type="ARBA" id="ARBA00008072"/>
    </source>
</evidence>
<reference evidence="7" key="1">
    <citation type="journal article" date="2014" name="Genome Announc.">
        <title>Draft genome sequence of the formaldehyde-resistant fungus Byssochlamys spectabilis No. 5 (anamorph Paecilomyces variotii No. 5) (NBRC109023).</title>
        <authorList>
            <person name="Oka T."/>
            <person name="Ekino K."/>
            <person name="Fukuda K."/>
            <person name="Nomura Y."/>
        </authorList>
    </citation>
    <scope>NUCLEOTIDE SEQUENCE [LARGE SCALE GENOMIC DNA]</scope>
    <source>
        <strain evidence="7">No. 5 / NBRC 109023</strain>
    </source>
</reference>
<dbReference type="Proteomes" id="UP000018001">
    <property type="component" value="Unassembled WGS sequence"/>
</dbReference>
<proteinExistence type="inferred from homology"/>
<keyword evidence="7" id="KW-1185">Reference proteome</keyword>
<evidence type="ECO:0000256" key="3">
    <source>
        <dbReference type="ARBA" id="ARBA00022723"/>
    </source>
</evidence>
<dbReference type="InterPro" id="IPR036291">
    <property type="entry name" value="NAD(P)-bd_dom_sf"/>
</dbReference>
<dbReference type="Gene3D" id="3.40.50.720">
    <property type="entry name" value="NAD(P)-binding Rossmann-like Domain"/>
    <property type="match status" value="1"/>
</dbReference>
<dbReference type="GO" id="GO:0046872">
    <property type="term" value="F:metal ion binding"/>
    <property type="evidence" value="ECO:0007669"/>
    <property type="project" value="UniProtKB-KW"/>
</dbReference>
<dbReference type="EMBL" id="BAUL01000038">
    <property type="protein sequence ID" value="GAD92799.1"/>
    <property type="molecule type" value="Genomic_DNA"/>
</dbReference>
<protein>
    <recommendedName>
        <fullName evidence="8">Alcohol dehydrogenase</fullName>
    </recommendedName>
</protein>
<evidence type="ECO:0000256" key="5">
    <source>
        <dbReference type="ARBA" id="ARBA00023027"/>
    </source>
</evidence>
<comment type="cofactor">
    <cofactor evidence="1">
        <name>Zn(2+)</name>
        <dbReference type="ChEBI" id="CHEBI:29105"/>
    </cofactor>
</comment>
<dbReference type="eggNOG" id="KOG0024">
    <property type="taxonomic scope" value="Eukaryota"/>
</dbReference>
<dbReference type="HOGENOM" id="CLU_1219544_0_0_1"/>
<dbReference type="AlphaFoldDB" id="V5F9G9"/>
<dbReference type="InParanoid" id="V5F9G9"/>
<dbReference type="SUPFAM" id="SSF51735">
    <property type="entry name" value="NAD(P)-binding Rossmann-fold domains"/>
    <property type="match status" value="1"/>
</dbReference>
<dbReference type="PANTHER" id="PTHR42813">
    <property type="entry name" value="ZINC-TYPE ALCOHOL DEHYDROGENASE-LIKE"/>
    <property type="match status" value="1"/>
</dbReference>
<evidence type="ECO:0000256" key="4">
    <source>
        <dbReference type="ARBA" id="ARBA00022833"/>
    </source>
</evidence>
<gene>
    <name evidence="6" type="ORF">PVAR5_1395</name>
</gene>
<evidence type="ECO:0008006" key="8">
    <source>
        <dbReference type="Google" id="ProtNLM"/>
    </source>
</evidence>
<dbReference type="OrthoDB" id="256333at2759"/>
<dbReference type="Gene3D" id="3.90.180.10">
    <property type="entry name" value="Medium-chain alcohol dehydrogenases, catalytic domain"/>
    <property type="match status" value="1"/>
</dbReference>
<evidence type="ECO:0000313" key="7">
    <source>
        <dbReference type="Proteomes" id="UP000018001"/>
    </source>
</evidence>
<dbReference type="PANTHER" id="PTHR42813:SF3">
    <property type="entry name" value="GLUTATHIONE-INDEPENDENT FORMALDEHYDE DEHYDROGENASE"/>
    <property type="match status" value="1"/>
</dbReference>
<keyword evidence="3" id="KW-0479">Metal-binding</keyword>
<comment type="similarity">
    <text evidence="2">Belongs to the zinc-containing alcohol dehydrogenase family.</text>
</comment>
<evidence type="ECO:0000313" key="6">
    <source>
        <dbReference type="EMBL" id="GAD92799.1"/>
    </source>
</evidence>
<name>V5F9G9_BYSSN</name>
<comment type="caution">
    <text evidence="6">The sequence shown here is derived from an EMBL/GenBank/DDBJ whole genome shotgun (WGS) entry which is preliminary data.</text>
</comment>
<sequence>MTKALPDIAPCFNVHQDVPGPGDARPVAFQIVKDQNLIGKLGHLNIVITGGNSGLGKETTRALHTKVLTSSMRYTYNFVDVDPVEEILRREPEGVRRSFDATGYEAVNHDLVNQEDIVMQWVLQVTGLRGGIGVGVWSLATNSSATPRGSLMKQNMTFPIANFFTQGLRLQSGTVDPLNAMPTLTRLIANGQASSGFIVSSVINIEEAPAYYRRFNNHEELKVVIQF</sequence>
<organism evidence="6 7">
    <name type="scientific">Byssochlamys spectabilis (strain No. 5 / NBRC 109023)</name>
    <name type="common">Paecilomyces variotii</name>
    <dbReference type="NCBI Taxonomy" id="1356009"/>
    <lineage>
        <taxon>Eukaryota</taxon>
        <taxon>Fungi</taxon>
        <taxon>Dikarya</taxon>
        <taxon>Ascomycota</taxon>
        <taxon>Pezizomycotina</taxon>
        <taxon>Eurotiomycetes</taxon>
        <taxon>Eurotiomycetidae</taxon>
        <taxon>Eurotiales</taxon>
        <taxon>Thermoascaceae</taxon>
        <taxon>Paecilomyces</taxon>
    </lineage>
</organism>